<feature type="compositionally biased region" description="Basic residues" evidence="1">
    <location>
        <begin position="1"/>
        <end position="15"/>
    </location>
</feature>
<comment type="caution">
    <text evidence="2">The sequence shown here is derived from an EMBL/GenBank/DDBJ whole genome shotgun (WGS) entry which is preliminary data.</text>
</comment>
<reference evidence="3" key="1">
    <citation type="journal article" date="2019" name="Int. J. Syst. Evol. Microbiol.">
        <title>The Global Catalogue of Microorganisms (GCM) 10K type strain sequencing project: providing services to taxonomists for standard genome sequencing and annotation.</title>
        <authorList>
            <consortium name="The Broad Institute Genomics Platform"/>
            <consortium name="The Broad Institute Genome Sequencing Center for Infectious Disease"/>
            <person name="Wu L."/>
            <person name="Ma J."/>
        </authorList>
    </citation>
    <scope>NUCLEOTIDE SEQUENCE [LARGE SCALE GENOMIC DNA]</scope>
    <source>
        <strain evidence="3">CGMCC 1.16026</strain>
    </source>
</reference>
<dbReference type="RefSeq" id="WP_263369618.1">
    <property type="nucleotide sequence ID" value="NZ_JAGSYD010000001.1"/>
</dbReference>
<proteinExistence type="predicted"/>
<evidence type="ECO:0000313" key="2">
    <source>
        <dbReference type="EMBL" id="MFC6645908.1"/>
    </source>
</evidence>
<accession>A0ABW1ZCI1</accession>
<keyword evidence="3" id="KW-1185">Reference proteome</keyword>
<dbReference type="Proteomes" id="UP001596391">
    <property type="component" value="Unassembled WGS sequence"/>
</dbReference>
<name>A0ABW1ZCI1_9BACT</name>
<feature type="compositionally biased region" description="Basic residues" evidence="1">
    <location>
        <begin position="81"/>
        <end position="96"/>
    </location>
</feature>
<feature type="region of interest" description="Disordered" evidence="1">
    <location>
        <begin position="1"/>
        <end position="96"/>
    </location>
</feature>
<evidence type="ECO:0000256" key="1">
    <source>
        <dbReference type="SAM" id="MobiDB-lite"/>
    </source>
</evidence>
<evidence type="ECO:0000313" key="3">
    <source>
        <dbReference type="Proteomes" id="UP001596391"/>
    </source>
</evidence>
<sequence>MATTKRSTHSRRTTTKQHSDNPSSTGHGKAKKSPAKQTSYCWPGYEPVAGKKAGTKGSCKPKAHQTTAERKSDGMAAAASRLRKAGGSKKRANAAA</sequence>
<dbReference type="EMBL" id="JBHSWI010000001">
    <property type="protein sequence ID" value="MFC6645908.1"/>
    <property type="molecule type" value="Genomic_DNA"/>
</dbReference>
<protein>
    <submittedName>
        <fullName evidence="2">Uncharacterized protein</fullName>
    </submittedName>
</protein>
<organism evidence="2 3">
    <name type="scientific">Granulicella cerasi</name>
    <dbReference type="NCBI Taxonomy" id="741063"/>
    <lineage>
        <taxon>Bacteria</taxon>
        <taxon>Pseudomonadati</taxon>
        <taxon>Acidobacteriota</taxon>
        <taxon>Terriglobia</taxon>
        <taxon>Terriglobales</taxon>
        <taxon>Acidobacteriaceae</taxon>
        <taxon>Granulicella</taxon>
    </lineage>
</organism>
<gene>
    <name evidence="2" type="ORF">ACFQBQ_10025</name>
</gene>